<gene>
    <name evidence="4" type="ORF">CYR32_14235</name>
</gene>
<dbReference type="InterPro" id="IPR023006">
    <property type="entry name" value="YchJ-like"/>
</dbReference>
<name>A0A2N5DZA5_9GAMM</name>
<protein>
    <recommendedName>
        <fullName evidence="2">UPF0225 protein CYR32_14235</fullName>
    </recommendedName>
</protein>
<evidence type="ECO:0000313" key="5">
    <source>
        <dbReference type="Proteomes" id="UP000234503"/>
    </source>
</evidence>
<comment type="similarity">
    <text evidence="1 2">Belongs to the UPF0225 family.</text>
</comment>
<accession>A0A2N5DZA5</accession>
<dbReference type="SUPFAM" id="SSF103642">
    <property type="entry name" value="Sec-C motif"/>
    <property type="match status" value="1"/>
</dbReference>
<dbReference type="NCBIfam" id="NF002486">
    <property type="entry name" value="PRK01752.1"/>
    <property type="match status" value="1"/>
</dbReference>
<evidence type="ECO:0000256" key="1">
    <source>
        <dbReference type="ARBA" id="ARBA00010839"/>
    </source>
</evidence>
<dbReference type="InterPro" id="IPR032710">
    <property type="entry name" value="NTF2-like_dom_sf"/>
</dbReference>
<evidence type="ECO:0000313" key="4">
    <source>
        <dbReference type="EMBL" id="PLR33085.1"/>
    </source>
</evidence>
<dbReference type="AlphaFoldDB" id="A0A2N5DZA5"/>
<reference evidence="4 5" key="1">
    <citation type="submission" date="2017-12" db="EMBL/GenBank/DDBJ databases">
        <title>Characterization of six clinical isolates of Enterochimera gen. nov., a novel genus of the Yersiniaciae family and the three species Enterochimera arupensis sp. nov., Enterochimera coloradensis sp. nov, and Enterochimera californica sp. nov.</title>
        <authorList>
            <person name="Rossi A."/>
            <person name="Fisher M."/>
        </authorList>
    </citation>
    <scope>NUCLEOTIDE SEQUENCE [LARGE SCALE GENOMIC DNA]</scope>
    <source>
        <strain evidence="5">2016-Iso4</strain>
    </source>
</reference>
<dbReference type="Pfam" id="PF02810">
    <property type="entry name" value="SEC-C"/>
    <property type="match status" value="2"/>
</dbReference>
<dbReference type="Proteomes" id="UP000234503">
    <property type="component" value="Unassembled WGS sequence"/>
</dbReference>
<dbReference type="PANTHER" id="PTHR33747">
    <property type="entry name" value="UPF0225 PROTEIN SCO1677"/>
    <property type="match status" value="1"/>
</dbReference>
<evidence type="ECO:0000256" key="2">
    <source>
        <dbReference type="HAMAP-Rule" id="MF_00612"/>
    </source>
</evidence>
<organism evidence="4 5">
    <name type="scientific">Chimaeribacter coloradensis</name>
    <dbReference type="NCBI Taxonomy" id="2060068"/>
    <lineage>
        <taxon>Bacteria</taxon>
        <taxon>Pseudomonadati</taxon>
        <taxon>Pseudomonadota</taxon>
        <taxon>Gammaproteobacteria</taxon>
        <taxon>Enterobacterales</taxon>
        <taxon>Yersiniaceae</taxon>
        <taxon>Chimaeribacter</taxon>
    </lineage>
</organism>
<dbReference type="PANTHER" id="PTHR33747:SF1">
    <property type="entry name" value="ADENYLATE CYCLASE-ASSOCIATED CAP C-TERMINAL DOMAIN-CONTAINING PROTEIN"/>
    <property type="match status" value="1"/>
</dbReference>
<sequence length="154" mass="17552">MSETCPCGTGEPYRLCCRPYHTGDAVAPTPVALMRSRYTAYVMNDVPYLLASWHPDCRADQWRESLAESAAHTRWLGLRILDEAPGSHPDEGFVEFAARFSEGDDPRPHLLHERSRFLRINERWYYRDGTHLQSGRNDACPCGSGKKYKKCCGQ</sequence>
<dbReference type="EMBL" id="PJZH01000015">
    <property type="protein sequence ID" value="PLR33085.1"/>
    <property type="molecule type" value="Genomic_DNA"/>
</dbReference>
<evidence type="ECO:0000259" key="3">
    <source>
        <dbReference type="Pfam" id="PF17775"/>
    </source>
</evidence>
<dbReference type="RefSeq" id="WP_101825552.1">
    <property type="nucleotide sequence ID" value="NZ_PJZH01000015.1"/>
</dbReference>
<dbReference type="InterPro" id="IPR004027">
    <property type="entry name" value="SEC_C_motif"/>
</dbReference>
<dbReference type="HAMAP" id="MF_00612">
    <property type="entry name" value="UPF0225"/>
    <property type="match status" value="1"/>
</dbReference>
<dbReference type="OrthoDB" id="21421at2"/>
<feature type="domain" description="YchJ-like middle NTF2-like" evidence="3">
    <location>
        <begin position="29"/>
        <end position="129"/>
    </location>
</feature>
<dbReference type="NCBIfam" id="NF002449">
    <property type="entry name" value="PRK01617.1"/>
    <property type="match status" value="1"/>
</dbReference>
<keyword evidence="5" id="KW-1185">Reference proteome</keyword>
<dbReference type="Gene3D" id="3.10.450.50">
    <property type="match status" value="1"/>
</dbReference>
<dbReference type="Pfam" id="PF17775">
    <property type="entry name" value="YchJ_M-like"/>
    <property type="match status" value="1"/>
</dbReference>
<comment type="caution">
    <text evidence="4">The sequence shown here is derived from an EMBL/GenBank/DDBJ whole genome shotgun (WGS) entry which is preliminary data.</text>
</comment>
<dbReference type="SUPFAM" id="SSF54427">
    <property type="entry name" value="NTF2-like"/>
    <property type="match status" value="1"/>
</dbReference>
<proteinExistence type="inferred from homology"/>
<dbReference type="InterPro" id="IPR048469">
    <property type="entry name" value="YchJ-like_M"/>
</dbReference>